<dbReference type="Gene3D" id="3.30.70.100">
    <property type="match status" value="1"/>
</dbReference>
<dbReference type="InterPro" id="IPR012577">
    <property type="entry name" value="NIPSNAP"/>
</dbReference>
<accession>A0ABX1MP41</accession>
<protein>
    <recommendedName>
        <fullName evidence="1">NIPSNAP domain-containing protein</fullName>
    </recommendedName>
</protein>
<keyword evidence="3" id="KW-1185">Reference proteome</keyword>
<organism evidence="2 3">
    <name type="scientific">Aromatoleum petrolei</name>
    <dbReference type="NCBI Taxonomy" id="76116"/>
    <lineage>
        <taxon>Bacteria</taxon>
        <taxon>Pseudomonadati</taxon>
        <taxon>Pseudomonadota</taxon>
        <taxon>Betaproteobacteria</taxon>
        <taxon>Rhodocyclales</taxon>
        <taxon>Rhodocyclaceae</taxon>
        <taxon>Aromatoleum</taxon>
    </lineage>
</organism>
<dbReference type="Proteomes" id="UP000652074">
    <property type="component" value="Unassembled WGS sequence"/>
</dbReference>
<dbReference type="InterPro" id="IPR011008">
    <property type="entry name" value="Dimeric_a/b-barrel"/>
</dbReference>
<dbReference type="EMBL" id="WTVR01000028">
    <property type="protein sequence ID" value="NMF89717.1"/>
    <property type="molecule type" value="Genomic_DNA"/>
</dbReference>
<evidence type="ECO:0000313" key="3">
    <source>
        <dbReference type="Proteomes" id="UP000652074"/>
    </source>
</evidence>
<dbReference type="RefSeq" id="WP_169207082.1">
    <property type="nucleotide sequence ID" value="NZ_CP059560.1"/>
</dbReference>
<feature type="domain" description="NIPSNAP" evidence="1">
    <location>
        <begin position="8"/>
        <end position="71"/>
    </location>
</feature>
<name>A0ABX1MP41_9RHOO</name>
<dbReference type="SUPFAM" id="SSF54909">
    <property type="entry name" value="Dimeric alpha+beta barrel"/>
    <property type="match status" value="1"/>
</dbReference>
<evidence type="ECO:0000259" key="1">
    <source>
        <dbReference type="Pfam" id="PF07978"/>
    </source>
</evidence>
<proteinExistence type="predicted"/>
<comment type="caution">
    <text evidence="2">The sequence shown here is derived from an EMBL/GenBank/DDBJ whole genome shotgun (WGS) entry which is preliminary data.</text>
</comment>
<dbReference type="Pfam" id="PF07978">
    <property type="entry name" value="NIPSNAP"/>
    <property type="match status" value="1"/>
</dbReference>
<gene>
    <name evidence="2" type="ORF">GPA26_14685</name>
</gene>
<reference evidence="2 3" key="1">
    <citation type="submission" date="2019-12" db="EMBL/GenBank/DDBJ databases">
        <title>Comparative genomics gives insights into the taxonomy of the Azoarcus-Aromatoleum group and reveals separate origins of nif in the plant-associated Azoarcus and non-plant-associated Aromatoleum sub-groups.</title>
        <authorList>
            <person name="Lafos M."/>
            <person name="Maluk M."/>
            <person name="Batista M."/>
            <person name="Junghare M."/>
            <person name="Carmona M."/>
            <person name="Faoro H."/>
            <person name="Cruz L.M."/>
            <person name="Battistoni F."/>
            <person name="De Souza E."/>
            <person name="Pedrosa F."/>
            <person name="Chen W.-M."/>
            <person name="Poole P.S."/>
            <person name="Dixon R.A."/>
            <person name="James E.K."/>
        </authorList>
    </citation>
    <scope>NUCLEOTIDE SEQUENCE [LARGE SCALE GENOMIC DNA]</scope>
    <source>
        <strain evidence="2 3">ToN1</strain>
    </source>
</reference>
<evidence type="ECO:0000313" key="2">
    <source>
        <dbReference type="EMBL" id="NMF89717.1"/>
    </source>
</evidence>
<sequence>MSIFMKATLKVDAYKLQEFLDVLLNKLVPMLEEHGWRLHGCFVERYGSIKPAVVVDIWEMESMAHVERVMNGDFYRQEPRYQEAMGILKAAVLEETVTFMEKKGGTLPVFYK</sequence>